<proteinExistence type="predicted"/>
<reference evidence="1" key="1">
    <citation type="submission" date="2014-09" db="EMBL/GenBank/DDBJ databases">
        <authorList>
            <person name="Magalhaes I.L.F."/>
            <person name="Oliveira U."/>
            <person name="Santos F.R."/>
            <person name="Vidigal T.H.D.A."/>
            <person name="Brescovit A.D."/>
            <person name="Santos A.J."/>
        </authorList>
    </citation>
    <scope>NUCLEOTIDE SEQUENCE</scope>
    <source>
        <tissue evidence="1">Shoot tissue taken approximately 20 cm above the soil surface</tissue>
    </source>
</reference>
<protein>
    <submittedName>
        <fullName evidence="1">Uncharacterized protein</fullName>
    </submittedName>
</protein>
<accession>A0A0A9BMT0</accession>
<dbReference type="AlphaFoldDB" id="A0A0A9BMT0"/>
<sequence length="96" mass="10922">MLPQLFRQEVRFVHSYTLISAFINSEFQDERIICCCCCDRVRSVLALRLCHHAHGLHCCDTSSKASPEESNLLNLASTLVTSSFHMYDECILVLVT</sequence>
<evidence type="ECO:0000313" key="1">
    <source>
        <dbReference type="EMBL" id="JAD64646.1"/>
    </source>
</evidence>
<dbReference type="EMBL" id="GBRH01233249">
    <property type="protein sequence ID" value="JAD64646.1"/>
    <property type="molecule type" value="Transcribed_RNA"/>
</dbReference>
<name>A0A0A9BMT0_ARUDO</name>
<organism evidence="1">
    <name type="scientific">Arundo donax</name>
    <name type="common">Giant reed</name>
    <name type="synonym">Donax arundinaceus</name>
    <dbReference type="NCBI Taxonomy" id="35708"/>
    <lineage>
        <taxon>Eukaryota</taxon>
        <taxon>Viridiplantae</taxon>
        <taxon>Streptophyta</taxon>
        <taxon>Embryophyta</taxon>
        <taxon>Tracheophyta</taxon>
        <taxon>Spermatophyta</taxon>
        <taxon>Magnoliopsida</taxon>
        <taxon>Liliopsida</taxon>
        <taxon>Poales</taxon>
        <taxon>Poaceae</taxon>
        <taxon>PACMAD clade</taxon>
        <taxon>Arundinoideae</taxon>
        <taxon>Arundineae</taxon>
        <taxon>Arundo</taxon>
    </lineage>
</organism>
<reference evidence="1" key="2">
    <citation type="journal article" date="2015" name="Data Brief">
        <title>Shoot transcriptome of the giant reed, Arundo donax.</title>
        <authorList>
            <person name="Barrero R.A."/>
            <person name="Guerrero F.D."/>
            <person name="Moolhuijzen P."/>
            <person name="Goolsby J.A."/>
            <person name="Tidwell J."/>
            <person name="Bellgard S.E."/>
            <person name="Bellgard M.I."/>
        </authorList>
    </citation>
    <scope>NUCLEOTIDE SEQUENCE</scope>
    <source>
        <tissue evidence="1">Shoot tissue taken approximately 20 cm above the soil surface</tissue>
    </source>
</reference>